<reference evidence="2 3" key="1">
    <citation type="journal article" date="2014" name="Am. J. Bot.">
        <title>Genome assembly and annotation for red clover (Trifolium pratense; Fabaceae).</title>
        <authorList>
            <person name="Istvanek J."/>
            <person name="Jaros M."/>
            <person name="Krenek A."/>
            <person name="Repkova J."/>
        </authorList>
    </citation>
    <scope>NUCLEOTIDE SEQUENCE [LARGE SCALE GENOMIC DNA]</scope>
    <source>
        <strain evidence="3">cv. Tatra</strain>
        <tissue evidence="2">Young leaves</tissue>
    </source>
</reference>
<dbReference type="PANTHER" id="PTHR45654">
    <property type="entry name" value="HOMEOBOX-LEUCINE ZIPPER PROTEIN MERISTEM L1"/>
    <property type="match status" value="1"/>
</dbReference>
<dbReference type="InterPro" id="IPR042160">
    <property type="entry name" value="HD-Zip_IV"/>
</dbReference>
<dbReference type="GO" id="GO:0008289">
    <property type="term" value="F:lipid binding"/>
    <property type="evidence" value="ECO:0007669"/>
    <property type="project" value="InterPro"/>
</dbReference>
<dbReference type="Pfam" id="PF01852">
    <property type="entry name" value="START"/>
    <property type="match status" value="1"/>
</dbReference>
<dbReference type="AlphaFoldDB" id="A0A2K3LYA1"/>
<feature type="domain" description="START" evidence="1">
    <location>
        <begin position="113"/>
        <end position="345"/>
    </location>
</feature>
<sequence>MNRHKETPTTCNVCGIPATLVMSNEQQQLRLENALLRKELERFGAQKATNHADSYNNISSSVLNINQGASHSVDAGHGLVGNYNGAMNGIVGETYDGGSGIGSELVRYSVPAQGLDDSKIVELAVVGMDELIRLDQTSGPPLWFPTNSLNEILNGEEYMLQFPRSIGPNPMKLRHDGSKESVVVFINPISLVDIFMDVSQWSNMFCGIVSRAATLNVLSTGVAGNYDGALQVMSAEFQVASPSIPTLEHYFVRYCKLLPNSIWVVADIPLDNFSPTSISRTKRRVSGCLIQELPHDYSNVTWIEHLEVEDNEVQTIYTPLINSGLAFGAKRWIAILQRQCERLVCSMSNNIPITGNIG</sequence>
<dbReference type="STRING" id="57577.A0A2K3LYA1"/>
<proteinExistence type="predicted"/>
<dbReference type="CDD" id="cd08875">
    <property type="entry name" value="START_ArGLABRA2_like"/>
    <property type="match status" value="1"/>
</dbReference>
<dbReference type="SUPFAM" id="SSF55961">
    <property type="entry name" value="Bet v1-like"/>
    <property type="match status" value="1"/>
</dbReference>
<dbReference type="SMART" id="SM00234">
    <property type="entry name" value="START"/>
    <property type="match status" value="1"/>
</dbReference>
<dbReference type="InterPro" id="IPR002913">
    <property type="entry name" value="START_lipid-bd_dom"/>
</dbReference>
<comment type="caution">
    <text evidence="2">The sequence shown here is derived from an EMBL/GenBank/DDBJ whole genome shotgun (WGS) entry which is preliminary data.</text>
</comment>
<accession>A0A2K3LYA1</accession>
<dbReference type="PROSITE" id="PS50848">
    <property type="entry name" value="START"/>
    <property type="match status" value="1"/>
</dbReference>
<evidence type="ECO:0000313" key="2">
    <source>
        <dbReference type="EMBL" id="PNX83511.1"/>
    </source>
</evidence>
<evidence type="ECO:0000313" key="3">
    <source>
        <dbReference type="Proteomes" id="UP000236291"/>
    </source>
</evidence>
<evidence type="ECO:0000259" key="1">
    <source>
        <dbReference type="PROSITE" id="PS50848"/>
    </source>
</evidence>
<keyword evidence="2" id="KW-0371">Homeobox</keyword>
<reference evidence="2 3" key="2">
    <citation type="journal article" date="2017" name="Front. Plant Sci.">
        <title>Gene Classification and Mining of Molecular Markers Useful in Red Clover (Trifolium pratense) Breeding.</title>
        <authorList>
            <person name="Istvanek J."/>
            <person name="Dluhosova J."/>
            <person name="Dluhos P."/>
            <person name="Patkova L."/>
            <person name="Nedelnik J."/>
            <person name="Repkova J."/>
        </authorList>
    </citation>
    <scope>NUCLEOTIDE SEQUENCE [LARGE SCALE GENOMIC DNA]</scope>
    <source>
        <strain evidence="3">cv. Tatra</strain>
        <tissue evidence="2">Young leaves</tissue>
    </source>
</reference>
<organism evidence="2 3">
    <name type="scientific">Trifolium pratense</name>
    <name type="common">Red clover</name>
    <dbReference type="NCBI Taxonomy" id="57577"/>
    <lineage>
        <taxon>Eukaryota</taxon>
        <taxon>Viridiplantae</taxon>
        <taxon>Streptophyta</taxon>
        <taxon>Embryophyta</taxon>
        <taxon>Tracheophyta</taxon>
        <taxon>Spermatophyta</taxon>
        <taxon>Magnoliopsida</taxon>
        <taxon>eudicotyledons</taxon>
        <taxon>Gunneridae</taxon>
        <taxon>Pentapetalae</taxon>
        <taxon>rosids</taxon>
        <taxon>fabids</taxon>
        <taxon>Fabales</taxon>
        <taxon>Fabaceae</taxon>
        <taxon>Papilionoideae</taxon>
        <taxon>50 kb inversion clade</taxon>
        <taxon>NPAAA clade</taxon>
        <taxon>Hologalegina</taxon>
        <taxon>IRL clade</taxon>
        <taxon>Trifolieae</taxon>
        <taxon>Trifolium</taxon>
    </lineage>
</organism>
<dbReference type="GO" id="GO:0003677">
    <property type="term" value="F:DNA binding"/>
    <property type="evidence" value="ECO:0007669"/>
    <property type="project" value="UniProtKB-KW"/>
</dbReference>
<gene>
    <name evidence="2" type="ORF">L195_g039554</name>
</gene>
<feature type="non-terminal residue" evidence="2">
    <location>
        <position position="358"/>
    </location>
</feature>
<name>A0A2K3LYA1_TRIPR</name>
<dbReference type="PANTHER" id="PTHR45654:SF77">
    <property type="entry name" value="HOMEOBOX-LEUCINE ZIPPER PROTEIN MERISTEM L1"/>
    <property type="match status" value="1"/>
</dbReference>
<dbReference type="EMBL" id="ASHM01044293">
    <property type="protein sequence ID" value="PNX83511.1"/>
    <property type="molecule type" value="Genomic_DNA"/>
</dbReference>
<keyword evidence="2" id="KW-0238">DNA-binding</keyword>
<dbReference type="Proteomes" id="UP000236291">
    <property type="component" value="Unassembled WGS sequence"/>
</dbReference>
<protein>
    <submittedName>
        <fullName evidence="2">Homeobox-leucine zipper protein PROTODERMAL FACTOR 2-like</fullName>
    </submittedName>
</protein>